<comment type="caution">
    <text evidence="2">The sequence shown here is derived from an EMBL/GenBank/DDBJ whole genome shotgun (WGS) entry which is preliminary data.</text>
</comment>
<name>A0AAV4YDI7_CAEEX</name>
<feature type="region of interest" description="Disordered" evidence="1">
    <location>
        <begin position="11"/>
        <end position="117"/>
    </location>
</feature>
<dbReference type="EMBL" id="BPLR01019209">
    <property type="protein sequence ID" value="GIZ05115.1"/>
    <property type="molecule type" value="Genomic_DNA"/>
</dbReference>
<feature type="compositionally biased region" description="Polar residues" evidence="1">
    <location>
        <begin position="75"/>
        <end position="87"/>
    </location>
</feature>
<evidence type="ECO:0000256" key="1">
    <source>
        <dbReference type="SAM" id="MobiDB-lite"/>
    </source>
</evidence>
<protein>
    <submittedName>
        <fullName evidence="2">Uncharacterized protein</fullName>
    </submittedName>
</protein>
<reference evidence="2 3" key="1">
    <citation type="submission" date="2021-06" db="EMBL/GenBank/DDBJ databases">
        <title>Caerostris extrusa draft genome.</title>
        <authorList>
            <person name="Kono N."/>
            <person name="Arakawa K."/>
        </authorList>
    </citation>
    <scope>NUCLEOTIDE SEQUENCE [LARGE SCALE GENOMIC DNA]</scope>
</reference>
<keyword evidence="3" id="KW-1185">Reference proteome</keyword>
<gene>
    <name evidence="2" type="ORF">CEXT_172051</name>
</gene>
<evidence type="ECO:0000313" key="3">
    <source>
        <dbReference type="Proteomes" id="UP001054945"/>
    </source>
</evidence>
<proteinExistence type="predicted"/>
<accession>A0AAV4YDI7</accession>
<evidence type="ECO:0000313" key="2">
    <source>
        <dbReference type="EMBL" id="GIZ05115.1"/>
    </source>
</evidence>
<dbReference type="Proteomes" id="UP001054945">
    <property type="component" value="Unassembled WGS sequence"/>
</dbReference>
<sequence>MHPCDSLIFQSHFRYPPKSDHQTKKKTRSVPPPTSNNCNHGQPGHHHSSGLMSRRNGVCHPSEATENGFLPTPTPFSLRTLVSSRHLISTPPPPLLRRGWGRRKKSPKLIGEAGQII</sequence>
<organism evidence="2 3">
    <name type="scientific">Caerostris extrusa</name>
    <name type="common">Bark spider</name>
    <name type="synonym">Caerostris bankana</name>
    <dbReference type="NCBI Taxonomy" id="172846"/>
    <lineage>
        <taxon>Eukaryota</taxon>
        <taxon>Metazoa</taxon>
        <taxon>Ecdysozoa</taxon>
        <taxon>Arthropoda</taxon>
        <taxon>Chelicerata</taxon>
        <taxon>Arachnida</taxon>
        <taxon>Araneae</taxon>
        <taxon>Araneomorphae</taxon>
        <taxon>Entelegynae</taxon>
        <taxon>Araneoidea</taxon>
        <taxon>Araneidae</taxon>
        <taxon>Caerostris</taxon>
    </lineage>
</organism>
<dbReference type="AlphaFoldDB" id="A0AAV4YDI7"/>